<proteinExistence type="predicted"/>
<dbReference type="RefSeq" id="WP_100897477.1">
    <property type="nucleotide sequence ID" value="NZ_CAWNNC010000001.1"/>
</dbReference>
<sequence>MQFDKFTLYRSYDLHTPDIPERSVLYFLEPINVGAIECESLISYLIRLAEVHCVTPDKLIKHKIYPFFWGHDDLSISCKGIVGRTFTNRSHIKLLNFSGWYTSKLVESLEILTLRSDLTCLTMMYWHELITYVYLLRDCKAWCPLCYSYWHQNKLPIYEPLLWSFEPVAVCPQHHYPLITQCPHCNHKLPIIAPNSRTGYCNYCGEWLGNLEKYHIKSDGLYHSEIALQSELIKILGSLIAFNTKVFESENTRFYRQIIAYFQLKELSSIELSNHQISQKRIHKSMSHIKHTIEDFWKLSSRVALENASKHV</sequence>
<organism evidence="3 4">
    <name type="scientific">Nostoc flagelliforme CCNUN1</name>
    <dbReference type="NCBI Taxonomy" id="2038116"/>
    <lineage>
        <taxon>Bacteria</taxon>
        <taxon>Bacillati</taxon>
        <taxon>Cyanobacteriota</taxon>
        <taxon>Cyanophyceae</taxon>
        <taxon>Nostocales</taxon>
        <taxon>Nostocaceae</taxon>
        <taxon>Nostoc</taxon>
    </lineage>
</organism>
<dbReference type="OrthoDB" id="7029747at2"/>
<dbReference type="Proteomes" id="UP000232003">
    <property type="component" value="Plasmid pNFSY07"/>
</dbReference>
<evidence type="ECO:0000313" key="3">
    <source>
        <dbReference type="EMBL" id="AUB43826.1"/>
    </source>
</evidence>
<keyword evidence="3" id="KW-0238">DNA-binding</keyword>
<evidence type="ECO:0000259" key="1">
    <source>
        <dbReference type="Pfam" id="PF06527"/>
    </source>
</evidence>
<protein>
    <submittedName>
        <fullName evidence="3">DNA-binding transcriptional regulator, AcrR family</fullName>
    </submittedName>
</protein>
<dbReference type="EMBL" id="CP024792">
    <property type="protein sequence ID" value="AUB43826.1"/>
    <property type="molecule type" value="Genomic_DNA"/>
</dbReference>
<gene>
    <name evidence="2" type="ORF">COO91_00956</name>
    <name evidence="3" type="ORF">COO91_10021</name>
</gene>
<feature type="domain" description="TniQ" evidence="1">
    <location>
        <begin position="31"/>
        <end position="178"/>
    </location>
</feature>
<evidence type="ECO:0000313" key="4">
    <source>
        <dbReference type="Proteomes" id="UP000232003"/>
    </source>
</evidence>
<dbReference type="Pfam" id="PF06527">
    <property type="entry name" value="TniQ"/>
    <property type="match status" value="1"/>
</dbReference>
<name>A0A2K8T813_9NOSO</name>
<dbReference type="KEGG" id="nfl:COO91_10021"/>
<dbReference type="EMBL" id="CP024785">
    <property type="protein sequence ID" value="AUB35102.1"/>
    <property type="molecule type" value="Genomic_DNA"/>
</dbReference>
<geneLocation type="plasmid" evidence="4">
    <name>pnfsy07</name>
</geneLocation>
<dbReference type="InterPro" id="IPR009492">
    <property type="entry name" value="TniQ"/>
</dbReference>
<reference evidence="3 4" key="1">
    <citation type="submission" date="2017-11" db="EMBL/GenBank/DDBJ databases">
        <title>Complete genome of a free-living desiccation-tolerant cyanobacterium and its photosynthetic adaptation to extreme terrestrial habitat.</title>
        <authorList>
            <person name="Shang J."/>
        </authorList>
    </citation>
    <scope>NUCLEOTIDE SEQUENCE [LARGE SCALE GENOMIC DNA]</scope>
    <source>
        <strain evidence="3 4">CCNUN1</strain>
        <plasmid evidence="4">pnfsy07</plasmid>
        <plasmid evidence="3">pNFSY07</plasmid>
    </source>
</reference>
<dbReference type="Proteomes" id="UP000232003">
    <property type="component" value="Chromosome"/>
</dbReference>
<dbReference type="AlphaFoldDB" id="A0A2K8T813"/>
<dbReference type="GO" id="GO:0003677">
    <property type="term" value="F:DNA binding"/>
    <property type="evidence" value="ECO:0007669"/>
    <property type="project" value="UniProtKB-KW"/>
</dbReference>
<evidence type="ECO:0000313" key="2">
    <source>
        <dbReference type="EMBL" id="AUB35102.1"/>
    </source>
</evidence>
<accession>A0A2K8T813</accession>
<keyword evidence="3" id="KW-0614">Plasmid</keyword>
<geneLocation type="plasmid" evidence="3">
    <name>pNFSY07</name>
</geneLocation>
<dbReference type="KEGG" id="nfl:COO91_00956"/>
<keyword evidence="4" id="KW-1185">Reference proteome</keyword>